<keyword evidence="3" id="KW-0804">Transcription</keyword>
<dbReference type="InterPro" id="IPR026881">
    <property type="entry name" value="WYL_dom"/>
</dbReference>
<comment type="caution">
    <text evidence="5">The sequence shown here is derived from an EMBL/GenBank/DDBJ whole genome shotgun (WGS) entry which is preliminary data.</text>
</comment>
<dbReference type="PANTHER" id="PTHR34580:SF3">
    <property type="entry name" value="PROTEIN PAFB"/>
    <property type="match status" value="1"/>
</dbReference>
<dbReference type="Proteomes" id="UP001612741">
    <property type="component" value="Unassembled WGS sequence"/>
</dbReference>
<dbReference type="PROSITE" id="PS51000">
    <property type="entry name" value="HTH_DEOR_2"/>
    <property type="match status" value="1"/>
</dbReference>
<dbReference type="InterPro" id="IPR051534">
    <property type="entry name" value="CBASS_pafABC_assoc_protein"/>
</dbReference>
<dbReference type="Gene3D" id="1.10.10.10">
    <property type="entry name" value="Winged helix-like DNA-binding domain superfamily/Winged helix DNA-binding domain"/>
    <property type="match status" value="1"/>
</dbReference>
<dbReference type="InterPro" id="IPR013196">
    <property type="entry name" value="HTH_11"/>
</dbReference>
<organism evidence="5 6">
    <name type="scientific">Nonomuraea typhae</name>
    <dbReference type="NCBI Taxonomy" id="2603600"/>
    <lineage>
        <taxon>Bacteria</taxon>
        <taxon>Bacillati</taxon>
        <taxon>Actinomycetota</taxon>
        <taxon>Actinomycetes</taxon>
        <taxon>Streptosporangiales</taxon>
        <taxon>Streptosporangiaceae</taxon>
        <taxon>Nonomuraea</taxon>
    </lineage>
</organism>
<reference evidence="5 6" key="1">
    <citation type="submission" date="2024-10" db="EMBL/GenBank/DDBJ databases">
        <title>The Natural Products Discovery Center: Release of the First 8490 Sequenced Strains for Exploring Actinobacteria Biosynthetic Diversity.</title>
        <authorList>
            <person name="Kalkreuter E."/>
            <person name="Kautsar S.A."/>
            <person name="Yang D."/>
            <person name="Bader C.D."/>
            <person name="Teijaro C.N."/>
            <person name="Fluegel L."/>
            <person name="Davis C.M."/>
            <person name="Simpson J.R."/>
            <person name="Lauterbach L."/>
            <person name="Steele A.D."/>
            <person name="Gui C."/>
            <person name="Meng S."/>
            <person name="Li G."/>
            <person name="Viehrig K."/>
            <person name="Ye F."/>
            <person name="Su P."/>
            <person name="Kiefer A.F."/>
            <person name="Nichols A."/>
            <person name="Cepeda A.J."/>
            <person name="Yan W."/>
            <person name="Fan B."/>
            <person name="Jiang Y."/>
            <person name="Adhikari A."/>
            <person name="Zheng C.-J."/>
            <person name="Schuster L."/>
            <person name="Cowan T.M."/>
            <person name="Smanski M.J."/>
            <person name="Chevrette M.G."/>
            <person name="De Carvalho L.P.S."/>
            <person name="Shen B."/>
        </authorList>
    </citation>
    <scope>NUCLEOTIDE SEQUENCE [LARGE SCALE GENOMIC DNA]</scope>
    <source>
        <strain evidence="5 6">NPDC050545</strain>
    </source>
</reference>
<dbReference type="Pfam" id="PF13280">
    <property type="entry name" value="WYL"/>
    <property type="match status" value="1"/>
</dbReference>
<dbReference type="InterPro" id="IPR036390">
    <property type="entry name" value="WH_DNA-bd_sf"/>
</dbReference>
<name>A0ABW7YW01_9ACTN</name>
<evidence type="ECO:0000313" key="6">
    <source>
        <dbReference type="Proteomes" id="UP001612741"/>
    </source>
</evidence>
<keyword evidence="6" id="KW-1185">Reference proteome</keyword>
<sequence length="332" mass="36452">MTQDLPARLLRLLSLLQTRRAWQGAELAERLGVTLRTVRRDVDRLRHLGYPVQGTTGQAGGYRLAAGTELPPLLLDDEEAVAIAVALSTATGGITGIEDTAVRALAKLQQVLPARLRHQIAALHNVTAPVPESQGTRADPAPLAILAAACRDHELVTFTYRTRDHRTPGDQPHDAIRRRVEPHSLVTAAGRWYLVGFDTDRQDWRTFRVDRLTDPAPTGRHAAPRSLPAADAATYVAARIAAAPARYTMRVTVSAETIRANPWFLPDRVRRLDDHTYTVDLAADDPRHLAVQLLHLHPASTFQGTPELAAHLEELAQHLLDAAHALVPAEPR</sequence>
<dbReference type="SUPFAM" id="SSF46785">
    <property type="entry name" value="Winged helix' DNA-binding domain"/>
    <property type="match status" value="1"/>
</dbReference>
<accession>A0ABW7YW01</accession>
<dbReference type="InterPro" id="IPR036388">
    <property type="entry name" value="WH-like_DNA-bd_sf"/>
</dbReference>
<evidence type="ECO:0000256" key="1">
    <source>
        <dbReference type="ARBA" id="ARBA00023015"/>
    </source>
</evidence>
<evidence type="ECO:0000256" key="2">
    <source>
        <dbReference type="ARBA" id="ARBA00023125"/>
    </source>
</evidence>
<dbReference type="InterPro" id="IPR001034">
    <property type="entry name" value="DeoR_HTH"/>
</dbReference>
<keyword evidence="2" id="KW-0238">DNA-binding</keyword>
<dbReference type="EMBL" id="JBITGY010000005">
    <property type="protein sequence ID" value="MFI6499892.1"/>
    <property type="molecule type" value="Genomic_DNA"/>
</dbReference>
<dbReference type="RefSeq" id="WP_397083476.1">
    <property type="nucleotide sequence ID" value="NZ_JBITGY010000005.1"/>
</dbReference>
<evidence type="ECO:0000256" key="3">
    <source>
        <dbReference type="ARBA" id="ARBA00023163"/>
    </source>
</evidence>
<dbReference type="InterPro" id="IPR018356">
    <property type="entry name" value="Tscrpt_reg_HTH_DeoR_CS"/>
</dbReference>
<keyword evidence="1" id="KW-0805">Transcription regulation</keyword>
<evidence type="ECO:0000259" key="4">
    <source>
        <dbReference type="PROSITE" id="PS51000"/>
    </source>
</evidence>
<gene>
    <name evidence="5" type="ORF">ACIBG2_21070</name>
</gene>
<protein>
    <submittedName>
        <fullName evidence="5">Helix-turn-helix transcriptional regulator</fullName>
    </submittedName>
</protein>
<proteinExistence type="predicted"/>
<dbReference type="PROSITE" id="PS52050">
    <property type="entry name" value="WYL"/>
    <property type="match status" value="1"/>
</dbReference>
<feature type="domain" description="HTH deoR-type" evidence="4">
    <location>
        <begin position="5"/>
        <end position="60"/>
    </location>
</feature>
<dbReference type="PANTHER" id="PTHR34580">
    <property type="match status" value="1"/>
</dbReference>
<dbReference type="PIRSF" id="PIRSF016838">
    <property type="entry name" value="PafC"/>
    <property type="match status" value="1"/>
</dbReference>
<evidence type="ECO:0000313" key="5">
    <source>
        <dbReference type="EMBL" id="MFI6499892.1"/>
    </source>
</evidence>
<dbReference type="InterPro" id="IPR028349">
    <property type="entry name" value="PafC-like"/>
</dbReference>
<dbReference type="PROSITE" id="PS00894">
    <property type="entry name" value="HTH_DEOR_1"/>
    <property type="match status" value="1"/>
</dbReference>
<dbReference type="Pfam" id="PF08279">
    <property type="entry name" value="HTH_11"/>
    <property type="match status" value="1"/>
</dbReference>